<dbReference type="GO" id="GO:0009507">
    <property type="term" value="C:chloroplast"/>
    <property type="evidence" value="ECO:0007669"/>
    <property type="project" value="UniProtKB-SubCell"/>
</dbReference>
<dbReference type="EMBL" id="VSSQ01001533">
    <property type="protein sequence ID" value="MPM09130.1"/>
    <property type="molecule type" value="Genomic_DNA"/>
</dbReference>
<dbReference type="InterPro" id="IPR009081">
    <property type="entry name" value="PP-bd_ACP"/>
</dbReference>
<evidence type="ECO:0000256" key="4">
    <source>
        <dbReference type="ARBA" id="ARBA00022528"/>
    </source>
</evidence>
<dbReference type="HAMAP" id="MF_01217">
    <property type="entry name" value="Acyl_carrier"/>
    <property type="match status" value="1"/>
</dbReference>
<evidence type="ECO:0000313" key="12">
    <source>
        <dbReference type="EMBL" id="MPM09130.1"/>
    </source>
</evidence>
<evidence type="ECO:0000256" key="2">
    <source>
        <dbReference type="ARBA" id="ARBA00022450"/>
    </source>
</evidence>
<dbReference type="InterPro" id="IPR036736">
    <property type="entry name" value="ACP-like_sf"/>
</dbReference>
<dbReference type="GO" id="GO:0000036">
    <property type="term" value="F:acyl carrier activity"/>
    <property type="evidence" value="ECO:0007669"/>
    <property type="project" value="InterPro"/>
</dbReference>
<reference evidence="12" key="1">
    <citation type="submission" date="2019-08" db="EMBL/GenBank/DDBJ databases">
        <authorList>
            <person name="Kucharzyk K."/>
            <person name="Murdoch R.W."/>
            <person name="Higgins S."/>
            <person name="Loffler F."/>
        </authorList>
    </citation>
    <scope>NUCLEOTIDE SEQUENCE</scope>
</reference>
<evidence type="ECO:0000259" key="11">
    <source>
        <dbReference type="PROSITE" id="PS50075"/>
    </source>
</evidence>
<evidence type="ECO:0000256" key="1">
    <source>
        <dbReference type="ARBA" id="ARBA00004229"/>
    </source>
</evidence>
<sequence length="72" mass="7930">MIFEKLTAIIAEHVGCPAADIKMETTFESLGIDSLDTVEIVMKLEEDTGIEVELEGSLKTVGDLTRFIESKQ</sequence>
<dbReference type="PANTHER" id="PTHR46153:SF2">
    <property type="entry name" value="ACYL CARRIER PROTEIN"/>
    <property type="match status" value="1"/>
</dbReference>
<keyword evidence="5" id="KW-0597">Phosphoprotein</keyword>
<dbReference type="InterPro" id="IPR044813">
    <property type="entry name" value="ACP_chloroplastic"/>
</dbReference>
<keyword evidence="4" id="KW-0150">Chloroplast</keyword>
<feature type="domain" description="Carrier" evidence="11">
    <location>
        <begin position="1"/>
        <end position="72"/>
    </location>
</feature>
<dbReference type="SUPFAM" id="SSF47336">
    <property type="entry name" value="ACP-like"/>
    <property type="match status" value="1"/>
</dbReference>
<proteinExistence type="inferred from homology"/>
<dbReference type="InterPro" id="IPR003231">
    <property type="entry name" value="ACP"/>
</dbReference>
<accession>A0A644WYY6</accession>
<evidence type="ECO:0000256" key="7">
    <source>
        <dbReference type="ARBA" id="ARBA00022832"/>
    </source>
</evidence>
<evidence type="ECO:0000256" key="6">
    <source>
        <dbReference type="ARBA" id="ARBA00022640"/>
    </source>
</evidence>
<dbReference type="PROSITE" id="PS00012">
    <property type="entry name" value="PHOSPHOPANTETHEINE"/>
    <property type="match status" value="1"/>
</dbReference>
<dbReference type="Pfam" id="PF00550">
    <property type="entry name" value="PP-binding"/>
    <property type="match status" value="1"/>
</dbReference>
<keyword evidence="3" id="KW-0444">Lipid biosynthesis</keyword>
<evidence type="ECO:0000256" key="10">
    <source>
        <dbReference type="ARBA" id="ARBA00023160"/>
    </source>
</evidence>
<protein>
    <submittedName>
        <fullName evidence="12">Acyl carrier protein</fullName>
    </submittedName>
</protein>
<organism evidence="12">
    <name type="scientific">bioreactor metagenome</name>
    <dbReference type="NCBI Taxonomy" id="1076179"/>
    <lineage>
        <taxon>unclassified sequences</taxon>
        <taxon>metagenomes</taxon>
        <taxon>ecological metagenomes</taxon>
    </lineage>
</organism>
<evidence type="ECO:0000256" key="9">
    <source>
        <dbReference type="ARBA" id="ARBA00023098"/>
    </source>
</evidence>
<comment type="caution">
    <text evidence="12">The sequence shown here is derived from an EMBL/GenBank/DDBJ whole genome shotgun (WGS) entry which is preliminary data.</text>
</comment>
<keyword evidence="2" id="KW-0596">Phosphopantetheine</keyword>
<keyword evidence="10" id="KW-0275">Fatty acid biosynthesis</keyword>
<name>A0A644WYY6_9ZZZZ</name>
<keyword evidence="6" id="KW-0934">Plastid</keyword>
<dbReference type="Gene3D" id="1.10.1200.10">
    <property type="entry name" value="ACP-like"/>
    <property type="match status" value="1"/>
</dbReference>
<comment type="subcellular location">
    <subcellularLocation>
        <location evidence="1">Plastid</location>
        <location evidence="1">Chloroplast</location>
    </subcellularLocation>
</comment>
<evidence type="ECO:0000256" key="3">
    <source>
        <dbReference type="ARBA" id="ARBA00022516"/>
    </source>
</evidence>
<dbReference type="PROSITE" id="PS50075">
    <property type="entry name" value="CARRIER"/>
    <property type="match status" value="1"/>
</dbReference>
<evidence type="ECO:0000256" key="8">
    <source>
        <dbReference type="ARBA" id="ARBA00022946"/>
    </source>
</evidence>
<keyword evidence="9" id="KW-0443">Lipid metabolism</keyword>
<keyword evidence="8" id="KW-0809">Transit peptide</keyword>
<keyword evidence="7" id="KW-0276">Fatty acid metabolism</keyword>
<gene>
    <name evidence="12" type="primary">acpA_2</name>
    <name evidence="12" type="ORF">SDC9_55446</name>
</gene>
<dbReference type="InterPro" id="IPR006162">
    <property type="entry name" value="Ppantetheine_attach_site"/>
</dbReference>
<dbReference type="PANTHER" id="PTHR46153">
    <property type="entry name" value="ACYL CARRIER PROTEIN"/>
    <property type="match status" value="1"/>
</dbReference>
<dbReference type="AlphaFoldDB" id="A0A644WYY6"/>
<evidence type="ECO:0000256" key="5">
    <source>
        <dbReference type="ARBA" id="ARBA00022553"/>
    </source>
</evidence>